<dbReference type="InterPro" id="IPR001296">
    <property type="entry name" value="Glyco_trans_1"/>
</dbReference>
<dbReference type="PANTHER" id="PTHR12526">
    <property type="entry name" value="GLYCOSYLTRANSFERASE"/>
    <property type="match status" value="1"/>
</dbReference>
<evidence type="ECO:0000259" key="1">
    <source>
        <dbReference type="Pfam" id="PF00534"/>
    </source>
</evidence>
<proteinExistence type="predicted"/>
<dbReference type="SUPFAM" id="SSF53756">
    <property type="entry name" value="UDP-Glycosyltransferase/glycogen phosphorylase"/>
    <property type="match status" value="1"/>
</dbReference>
<dbReference type="Pfam" id="PF13439">
    <property type="entry name" value="Glyco_transf_4"/>
    <property type="match status" value="1"/>
</dbReference>
<gene>
    <name evidence="3" type="ORF">SAMN05660330_03573</name>
</gene>
<dbReference type="GO" id="GO:0016757">
    <property type="term" value="F:glycosyltransferase activity"/>
    <property type="evidence" value="ECO:0007669"/>
    <property type="project" value="InterPro"/>
</dbReference>
<organism evidence="3 4">
    <name type="scientific">Desulforhopalus singaporensis</name>
    <dbReference type="NCBI Taxonomy" id="91360"/>
    <lineage>
        <taxon>Bacteria</taxon>
        <taxon>Pseudomonadati</taxon>
        <taxon>Thermodesulfobacteriota</taxon>
        <taxon>Desulfobulbia</taxon>
        <taxon>Desulfobulbales</taxon>
        <taxon>Desulfocapsaceae</taxon>
        <taxon>Desulforhopalus</taxon>
    </lineage>
</organism>
<keyword evidence="3" id="KW-0808">Transferase</keyword>
<accession>A0A1H0UHY3</accession>
<feature type="domain" description="Glycosyl transferase family 1" evidence="1">
    <location>
        <begin position="159"/>
        <end position="305"/>
    </location>
</feature>
<dbReference type="InterPro" id="IPR028098">
    <property type="entry name" value="Glyco_trans_4-like_N"/>
</dbReference>
<keyword evidence="4" id="KW-1185">Reference proteome</keyword>
<name>A0A1H0UHY3_9BACT</name>
<evidence type="ECO:0000313" key="3">
    <source>
        <dbReference type="EMBL" id="SDP65784.1"/>
    </source>
</evidence>
<reference evidence="3 4" key="1">
    <citation type="submission" date="2016-10" db="EMBL/GenBank/DDBJ databases">
        <authorList>
            <person name="de Groot N.N."/>
        </authorList>
    </citation>
    <scope>NUCLEOTIDE SEQUENCE [LARGE SCALE GENOMIC DNA]</scope>
    <source>
        <strain evidence="3 4">DSM 12130</strain>
    </source>
</reference>
<sequence length="332" mass="36992">MKIIQFMASSGYGGAEMVMVELANKLSARHDVFAIILADSVYRDKFDEKVTIVPLTSHPTINNPLLHYEIYRIVKDIGPDLVHTHAVKGSILISRINRFCKIPHLGTKHNDRKGKIFNRLQWVSAVSAKVKASITNSCGLVEVITNGIEPLPLAPAPRPDTFTILSVGRLDRIKGFAELITQAGLLNFDFSLKIAGTGGEHDKLKTLVKSLRLESKVEFLGHREDIDRQMAAAHLVVIASHKEGGPKTAIECLFYGNCLLSTPVGLIPEILPGEMVTSHDALAAKITEIYRNYPLFEHRFDEIKKKHRQRFLLGGVVTEYESYYRKILSQAG</sequence>
<dbReference type="STRING" id="91360.SAMN05660330_03573"/>
<dbReference type="Pfam" id="PF00534">
    <property type="entry name" value="Glycos_transf_1"/>
    <property type="match status" value="1"/>
</dbReference>
<dbReference type="OrthoDB" id="9807414at2"/>
<dbReference type="RefSeq" id="WP_092225314.1">
    <property type="nucleotide sequence ID" value="NZ_FNJI01000032.1"/>
</dbReference>
<dbReference type="Gene3D" id="3.40.50.2000">
    <property type="entry name" value="Glycogen Phosphorylase B"/>
    <property type="match status" value="2"/>
</dbReference>
<dbReference type="EMBL" id="FNJI01000032">
    <property type="protein sequence ID" value="SDP65784.1"/>
    <property type="molecule type" value="Genomic_DNA"/>
</dbReference>
<dbReference type="Proteomes" id="UP000199073">
    <property type="component" value="Unassembled WGS sequence"/>
</dbReference>
<evidence type="ECO:0000259" key="2">
    <source>
        <dbReference type="Pfam" id="PF13439"/>
    </source>
</evidence>
<evidence type="ECO:0000313" key="4">
    <source>
        <dbReference type="Proteomes" id="UP000199073"/>
    </source>
</evidence>
<protein>
    <submittedName>
        <fullName evidence="3">Glycosyltransferase involved in cell wall bisynthesis</fullName>
    </submittedName>
</protein>
<feature type="domain" description="Glycosyltransferase subfamily 4-like N-terminal" evidence="2">
    <location>
        <begin position="12"/>
        <end position="149"/>
    </location>
</feature>
<dbReference type="AlphaFoldDB" id="A0A1H0UHY3"/>